<comment type="caution">
    <text evidence="1">The sequence shown here is derived from an EMBL/GenBank/DDBJ whole genome shotgun (WGS) entry which is preliminary data.</text>
</comment>
<dbReference type="Proteomes" id="UP000499080">
    <property type="component" value="Unassembled WGS sequence"/>
</dbReference>
<evidence type="ECO:0000313" key="2">
    <source>
        <dbReference type="Proteomes" id="UP000499080"/>
    </source>
</evidence>
<name>A0A4Y2P1R4_ARAVE</name>
<reference evidence="1 2" key="1">
    <citation type="journal article" date="2019" name="Sci. Rep.">
        <title>Orb-weaving spider Araneus ventricosus genome elucidates the spidroin gene catalogue.</title>
        <authorList>
            <person name="Kono N."/>
            <person name="Nakamura H."/>
            <person name="Ohtoshi R."/>
            <person name="Moran D.A.P."/>
            <person name="Shinohara A."/>
            <person name="Yoshida Y."/>
            <person name="Fujiwara M."/>
            <person name="Mori M."/>
            <person name="Tomita M."/>
            <person name="Arakawa K."/>
        </authorList>
    </citation>
    <scope>NUCLEOTIDE SEQUENCE [LARGE SCALE GENOMIC DNA]</scope>
</reference>
<proteinExistence type="predicted"/>
<protein>
    <submittedName>
        <fullName evidence="1">Uncharacterized protein</fullName>
    </submittedName>
</protein>
<gene>
    <name evidence="1" type="ORF">AVEN_174811_1</name>
</gene>
<accession>A0A4Y2P1R4</accession>
<dbReference type="AlphaFoldDB" id="A0A4Y2P1R4"/>
<organism evidence="1 2">
    <name type="scientific">Araneus ventricosus</name>
    <name type="common">Orbweaver spider</name>
    <name type="synonym">Epeira ventricosa</name>
    <dbReference type="NCBI Taxonomy" id="182803"/>
    <lineage>
        <taxon>Eukaryota</taxon>
        <taxon>Metazoa</taxon>
        <taxon>Ecdysozoa</taxon>
        <taxon>Arthropoda</taxon>
        <taxon>Chelicerata</taxon>
        <taxon>Arachnida</taxon>
        <taxon>Araneae</taxon>
        <taxon>Araneomorphae</taxon>
        <taxon>Entelegynae</taxon>
        <taxon>Araneoidea</taxon>
        <taxon>Araneidae</taxon>
        <taxon>Araneus</taxon>
    </lineage>
</organism>
<dbReference type="EMBL" id="BGPR01010225">
    <property type="protein sequence ID" value="GBN44959.1"/>
    <property type="molecule type" value="Genomic_DNA"/>
</dbReference>
<keyword evidence="2" id="KW-1185">Reference proteome</keyword>
<sequence length="103" mass="11629">MAGAVDSETNNKLHAVKPLVEPWPSFKNRKANTLIIRLCIGHTRFTHLHLLRGTTIVLVTSMTRILKFTPERSVVVESLHAGVKKGRNECAERLSTQKRDFPL</sequence>
<evidence type="ECO:0000313" key="1">
    <source>
        <dbReference type="EMBL" id="GBN44959.1"/>
    </source>
</evidence>